<evidence type="ECO:0008006" key="3">
    <source>
        <dbReference type="Google" id="ProtNLM"/>
    </source>
</evidence>
<name>A0A212M1M3_9FIRM</name>
<dbReference type="InterPro" id="IPR044855">
    <property type="entry name" value="CoA-Trfase_III_dom3_sf"/>
</dbReference>
<dbReference type="InterPro" id="IPR023606">
    <property type="entry name" value="CoA-Trfase_III_dom_1_sf"/>
</dbReference>
<gene>
    <name evidence="2" type="ORF">KL86SPO_70570</name>
</gene>
<dbReference type="Pfam" id="PF02515">
    <property type="entry name" value="CoA_transf_3"/>
    <property type="match status" value="1"/>
</dbReference>
<dbReference type="PANTHER" id="PTHR48207">
    <property type="entry name" value="SUCCINATE--HYDROXYMETHYLGLUTARATE COA-TRANSFERASE"/>
    <property type="match status" value="1"/>
</dbReference>
<accession>A0A212M1M3</accession>
<evidence type="ECO:0000256" key="1">
    <source>
        <dbReference type="ARBA" id="ARBA00022679"/>
    </source>
</evidence>
<proteinExistence type="predicted"/>
<protein>
    <recommendedName>
        <fullName evidence="3">Formyl-CoA transferase</fullName>
    </recommendedName>
</protein>
<evidence type="ECO:0000313" key="2">
    <source>
        <dbReference type="EMBL" id="SCM83712.1"/>
    </source>
</evidence>
<dbReference type="InterPro" id="IPR003673">
    <property type="entry name" value="CoA-Trfase_fam_III"/>
</dbReference>
<dbReference type="GO" id="GO:0008410">
    <property type="term" value="F:CoA-transferase activity"/>
    <property type="evidence" value="ECO:0007669"/>
    <property type="project" value="TreeGrafter"/>
</dbReference>
<dbReference type="AlphaFoldDB" id="A0A212M1M3"/>
<sequence>MLANAMTPGALEGVTVLDLTRVLAGPYSTMLLADMGANVIKIEEPVKGDDTRHFGPFKNEESVYYLTNNRNKKGITLNLKDPKAKEMFKEMVKKADIVTENYRPGTMEKLGLGYDVLKEINPGIIYACISGFGHYGRYKERPGYDIIAQAMSGLMSTTGWPGGPPTRTGTATGDVLGGLFMAIGVLGALNYRQRTGIGQKVDVALVDAGVSAMGNVNMLYLADGYLPQRIGNRYESTYPYDSFECADGSCVIGAANDKFWQILCGVIEKPEIAELPQFLRIRDRLQNHVAVKEQIENWTKTKQTNEVVAACLAAGIPAAPVYDISQVAADPHIAIDREMFVEQEHPKAGTIKVTGTPFKLSATPATVRTIAPDLGQDNIEVYKELLNLDEQQLAELKTNGVI</sequence>
<dbReference type="RefSeq" id="WP_288186073.1">
    <property type="nucleotide sequence ID" value="NZ_LT608335.1"/>
</dbReference>
<dbReference type="EMBL" id="FMJE01000007">
    <property type="protein sequence ID" value="SCM83712.1"/>
    <property type="molecule type" value="Genomic_DNA"/>
</dbReference>
<keyword evidence="1" id="KW-0808">Transferase</keyword>
<dbReference type="Gene3D" id="3.40.50.10540">
    <property type="entry name" value="Crotonobetainyl-coa:carnitine coa-transferase, domain 1"/>
    <property type="match status" value="1"/>
</dbReference>
<organism evidence="2">
    <name type="scientific">uncultured Sporomusa sp</name>
    <dbReference type="NCBI Taxonomy" id="307249"/>
    <lineage>
        <taxon>Bacteria</taxon>
        <taxon>Bacillati</taxon>
        <taxon>Bacillota</taxon>
        <taxon>Negativicutes</taxon>
        <taxon>Selenomonadales</taxon>
        <taxon>Sporomusaceae</taxon>
        <taxon>Sporomusa</taxon>
        <taxon>environmental samples</taxon>
    </lineage>
</organism>
<reference evidence="2" key="1">
    <citation type="submission" date="2016-08" db="EMBL/GenBank/DDBJ databases">
        <authorList>
            <person name="Seilhamer J.J."/>
        </authorList>
    </citation>
    <scope>NUCLEOTIDE SEQUENCE</scope>
    <source>
        <strain evidence="2">86</strain>
    </source>
</reference>
<dbReference type="InterPro" id="IPR050483">
    <property type="entry name" value="CoA-transferase_III_domain"/>
</dbReference>
<dbReference type="Gene3D" id="3.30.1540.10">
    <property type="entry name" value="formyl-coa transferase, domain 3"/>
    <property type="match status" value="1"/>
</dbReference>
<dbReference type="PANTHER" id="PTHR48207:SF3">
    <property type="entry name" value="SUCCINATE--HYDROXYMETHYLGLUTARATE COA-TRANSFERASE"/>
    <property type="match status" value="1"/>
</dbReference>
<dbReference type="SUPFAM" id="SSF89796">
    <property type="entry name" value="CoA-transferase family III (CaiB/BaiF)"/>
    <property type="match status" value="1"/>
</dbReference>